<dbReference type="AlphaFoldDB" id="A0A1M4V5S3"/>
<dbReference type="InterPro" id="IPR014869">
    <property type="entry name" value="GT-D"/>
</dbReference>
<dbReference type="EMBL" id="FQTW01000003">
    <property type="protein sequence ID" value="SHE64341.1"/>
    <property type="molecule type" value="Genomic_DNA"/>
</dbReference>
<dbReference type="Pfam" id="PF08759">
    <property type="entry name" value="GT-D"/>
    <property type="match status" value="1"/>
</dbReference>
<dbReference type="RefSeq" id="WP_073192703.1">
    <property type="nucleotide sequence ID" value="NZ_FQTW01000003.1"/>
</dbReference>
<dbReference type="Proteomes" id="UP000184462">
    <property type="component" value="Unassembled WGS sequence"/>
</dbReference>
<gene>
    <name evidence="2" type="ORF">SAMN05444278_103261</name>
</gene>
<evidence type="ECO:0000313" key="2">
    <source>
        <dbReference type="EMBL" id="SHE64341.1"/>
    </source>
</evidence>
<dbReference type="GO" id="GO:0016740">
    <property type="term" value="F:transferase activity"/>
    <property type="evidence" value="ECO:0007669"/>
    <property type="project" value="UniProtKB-KW"/>
</dbReference>
<protein>
    <submittedName>
        <fullName evidence="2">Glycosyltransferase, SP_1767 family</fullName>
    </submittedName>
</protein>
<evidence type="ECO:0000313" key="3">
    <source>
        <dbReference type="Proteomes" id="UP000184462"/>
    </source>
</evidence>
<evidence type="ECO:0000259" key="1">
    <source>
        <dbReference type="Pfam" id="PF08759"/>
    </source>
</evidence>
<keyword evidence="3" id="KW-1185">Reference proteome</keyword>
<organism evidence="2 3">
    <name type="scientific">Psychroflexus salarius</name>
    <dbReference type="NCBI Taxonomy" id="1155689"/>
    <lineage>
        <taxon>Bacteria</taxon>
        <taxon>Pseudomonadati</taxon>
        <taxon>Bacteroidota</taxon>
        <taxon>Flavobacteriia</taxon>
        <taxon>Flavobacteriales</taxon>
        <taxon>Flavobacteriaceae</taxon>
        <taxon>Psychroflexus</taxon>
    </lineage>
</organism>
<keyword evidence="2" id="KW-0808">Transferase</keyword>
<reference evidence="2 3" key="1">
    <citation type="submission" date="2016-11" db="EMBL/GenBank/DDBJ databases">
        <authorList>
            <person name="Jaros S."/>
            <person name="Januszkiewicz K."/>
            <person name="Wedrychowicz H."/>
        </authorList>
    </citation>
    <scope>NUCLEOTIDE SEQUENCE [LARGE SCALE GENOMIC DNA]</scope>
    <source>
        <strain evidence="2 3">DSM 25661</strain>
    </source>
</reference>
<dbReference type="STRING" id="1155689.SAMN05444278_103261"/>
<sequence length="303" mass="35011">MNLQYGSFFKYPRKAFKHLLSSIYPLIIKLYPLPKIKSIPETIDKILADQCSICRFGDGELLYVSEKRSLPFQKQDTRLRNYFIELLNSDHKHILIGLPVGFYSLSNLKSDSKTTWRAIISWTYPGVRKYLNPSKQYYNASMTRLYMDYQDTSHSSAWFKKVRSIWNKRDILLIEGEKSRLGVGNDLFNNANSIKRALGPAQNAFDQFDNLLNFASQQDKNNLVLLAMGPTAKPLCYELALQGFQAIDIGNLDVEYEWFLRGATEKIKIPGKYTSEAKEGRIVDDVQDEKYKSQIIARFINEN</sequence>
<proteinExistence type="predicted"/>
<accession>A0A1M4V5S3</accession>
<dbReference type="OrthoDB" id="796510at2"/>
<name>A0A1M4V5S3_9FLAO</name>
<feature type="domain" description="Glycosyltransferase GT-D fold" evidence="1">
    <location>
        <begin position="53"/>
        <end position="276"/>
    </location>
</feature>